<proteinExistence type="predicted"/>
<dbReference type="AlphaFoldDB" id="F5RC49"/>
<reference evidence="3 4" key="1">
    <citation type="journal article" date="2011" name="J. Bacteriol.">
        <title>Genome sequence of Methyloversatilis universalis FAM5T, a methylotrophic representative of the order Rhodocyclales.</title>
        <authorList>
            <person name="Kittichotirat W."/>
            <person name="Good N.M."/>
            <person name="Hall R."/>
            <person name="Bringel F."/>
            <person name="Lajus A."/>
            <person name="Medigue C."/>
            <person name="Smalley N.E."/>
            <person name="Beck D."/>
            <person name="Bumgarner R."/>
            <person name="Vuilleumier S."/>
            <person name="Kalyuzhnaya M.G."/>
        </authorList>
    </citation>
    <scope>NUCLEOTIDE SEQUENCE [LARGE SCALE GENOMIC DNA]</scope>
    <source>
        <strain evidence="4">ATCC BAA-1314 / JCM 13912 / FAM5</strain>
    </source>
</reference>
<dbReference type="EMBL" id="AFHG01000044">
    <property type="protein sequence ID" value="EGK71912.1"/>
    <property type="molecule type" value="Genomic_DNA"/>
</dbReference>
<dbReference type="InterPro" id="IPR046593">
    <property type="entry name" value="DUF6651"/>
</dbReference>
<dbReference type="Proteomes" id="UP000005019">
    <property type="component" value="Unassembled WGS sequence"/>
</dbReference>
<dbReference type="Pfam" id="PF20356">
    <property type="entry name" value="DUF6651"/>
    <property type="match status" value="1"/>
</dbReference>
<keyword evidence="4" id="KW-1185">Reference proteome</keyword>
<dbReference type="STRING" id="1000565.METUNv1_01690"/>
<evidence type="ECO:0000313" key="3">
    <source>
        <dbReference type="EMBL" id="EGK71912.1"/>
    </source>
</evidence>
<organism evidence="3 4">
    <name type="scientific">Methyloversatilis universalis (strain ATCC BAA-1314 / DSM 25237 / JCM 13912 / CCUG 52030 / FAM5)</name>
    <dbReference type="NCBI Taxonomy" id="1000565"/>
    <lineage>
        <taxon>Bacteria</taxon>
        <taxon>Pseudomonadati</taxon>
        <taxon>Pseudomonadota</taxon>
        <taxon>Betaproteobacteria</taxon>
        <taxon>Nitrosomonadales</taxon>
        <taxon>Sterolibacteriaceae</taxon>
        <taxon>Methyloversatilis</taxon>
    </lineage>
</organism>
<name>F5RC49_METUF</name>
<feature type="region of interest" description="Disordered" evidence="1">
    <location>
        <begin position="203"/>
        <end position="230"/>
    </location>
</feature>
<dbReference type="eggNOG" id="ENOG502Z8VY">
    <property type="taxonomic scope" value="Bacteria"/>
</dbReference>
<gene>
    <name evidence="3" type="ORF">METUNv1_01690</name>
</gene>
<comment type="caution">
    <text evidence="3">The sequence shown here is derived from an EMBL/GenBank/DDBJ whole genome shotgun (WGS) entry which is preliminary data.</text>
</comment>
<evidence type="ECO:0000256" key="1">
    <source>
        <dbReference type="SAM" id="MobiDB-lite"/>
    </source>
</evidence>
<dbReference type="RefSeq" id="WP_008060705.1">
    <property type="nucleotide sequence ID" value="NZ_AFHG01000044.1"/>
</dbReference>
<accession>F5RC49</accession>
<feature type="compositionally biased region" description="Gly residues" evidence="1">
    <location>
        <begin position="208"/>
        <end position="224"/>
    </location>
</feature>
<sequence>MKLKLDDQGHVVVQDGKPVYVHDDGKEIPFDAPSALSKIGDLNREAKGHRERADAAEAKLKPFEGIEDPAAAIKALATVKNLDDKKLVDAGEVEKVKTEAIKAIEEKYAPTVKRVEELEGQLYGEKIGGSFARSKFIAEKLAIPADIAQAAFGKHFKIEDGKVVATDASGNKVFSRARPGDLADFDEALEHLVETYPHKNHILKSSGASGGGASGGGGSSGGGKSVTRAQFEAMDAQARVAHTSAGGTVTD</sequence>
<dbReference type="OrthoDB" id="5465243at2"/>
<evidence type="ECO:0000259" key="2">
    <source>
        <dbReference type="Pfam" id="PF20356"/>
    </source>
</evidence>
<protein>
    <recommendedName>
        <fullName evidence="2">DUF6651 domain-containing protein</fullName>
    </recommendedName>
</protein>
<feature type="domain" description="DUF6651" evidence="2">
    <location>
        <begin position="113"/>
        <end position="214"/>
    </location>
</feature>
<evidence type="ECO:0000313" key="4">
    <source>
        <dbReference type="Proteomes" id="UP000005019"/>
    </source>
</evidence>